<dbReference type="OrthoDB" id="9775268at2"/>
<dbReference type="Gene3D" id="1.20.1250.20">
    <property type="entry name" value="MFS general substrate transporter like domains"/>
    <property type="match status" value="1"/>
</dbReference>
<dbReference type="GO" id="GO:0022857">
    <property type="term" value="F:transmembrane transporter activity"/>
    <property type="evidence" value="ECO:0007669"/>
    <property type="project" value="InterPro"/>
</dbReference>
<evidence type="ECO:0000256" key="5">
    <source>
        <dbReference type="ARBA" id="ARBA00022989"/>
    </source>
</evidence>
<feature type="transmembrane region" description="Helical" evidence="7">
    <location>
        <begin position="345"/>
        <end position="366"/>
    </location>
</feature>
<dbReference type="Proteomes" id="UP000016462">
    <property type="component" value="Unassembled WGS sequence"/>
</dbReference>
<dbReference type="CDD" id="cd06173">
    <property type="entry name" value="MFS_MefA_like"/>
    <property type="match status" value="1"/>
</dbReference>
<keyword evidence="4 7" id="KW-0812">Transmembrane</keyword>
<reference evidence="9 10" key="1">
    <citation type="journal article" date="2013" name="Genome Announc.">
        <title>First draft genome sequence from a member of the genus agrococcus, isolated from modern microbialites.</title>
        <authorList>
            <person name="White R.A.III."/>
            <person name="Grassa C.J."/>
            <person name="Suttle C.A."/>
        </authorList>
    </citation>
    <scope>NUCLEOTIDE SEQUENCE [LARGE SCALE GENOMIC DNA]</scope>
    <source>
        <strain evidence="9 10">RW1</strain>
    </source>
</reference>
<gene>
    <name evidence="9" type="ORF">L332_02200</name>
</gene>
<dbReference type="PANTHER" id="PTHR23513:SF11">
    <property type="entry name" value="STAPHYLOFERRIN A TRANSPORTER"/>
    <property type="match status" value="1"/>
</dbReference>
<feature type="transmembrane region" description="Helical" evidence="7">
    <location>
        <begin position="158"/>
        <end position="188"/>
    </location>
</feature>
<keyword evidence="2" id="KW-0813">Transport</keyword>
<dbReference type="InterPro" id="IPR036259">
    <property type="entry name" value="MFS_trans_sf"/>
</dbReference>
<evidence type="ECO:0000256" key="1">
    <source>
        <dbReference type="ARBA" id="ARBA00004651"/>
    </source>
</evidence>
<feature type="transmembrane region" description="Helical" evidence="7">
    <location>
        <begin position="283"/>
        <end position="301"/>
    </location>
</feature>
<dbReference type="SUPFAM" id="SSF103473">
    <property type="entry name" value="MFS general substrate transporter"/>
    <property type="match status" value="1"/>
</dbReference>
<accession>U1LLV5</accession>
<keyword evidence="5 7" id="KW-1133">Transmembrane helix</keyword>
<dbReference type="PANTHER" id="PTHR23513">
    <property type="entry name" value="INTEGRAL MEMBRANE EFFLUX PROTEIN-RELATED"/>
    <property type="match status" value="1"/>
</dbReference>
<evidence type="ECO:0000313" key="9">
    <source>
        <dbReference type="EMBL" id="ERG63264.1"/>
    </source>
</evidence>
<evidence type="ECO:0000256" key="2">
    <source>
        <dbReference type="ARBA" id="ARBA00022448"/>
    </source>
</evidence>
<feature type="transmembrane region" description="Helical" evidence="7">
    <location>
        <begin position="78"/>
        <end position="102"/>
    </location>
</feature>
<keyword evidence="6 7" id="KW-0472">Membrane</keyword>
<evidence type="ECO:0000256" key="3">
    <source>
        <dbReference type="ARBA" id="ARBA00022475"/>
    </source>
</evidence>
<feature type="transmembrane region" description="Helical" evidence="7">
    <location>
        <begin position="372"/>
        <end position="394"/>
    </location>
</feature>
<evidence type="ECO:0000256" key="7">
    <source>
        <dbReference type="SAM" id="Phobius"/>
    </source>
</evidence>
<evidence type="ECO:0000256" key="4">
    <source>
        <dbReference type="ARBA" id="ARBA00022692"/>
    </source>
</evidence>
<evidence type="ECO:0000313" key="10">
    <source>
        <dbReference type="Proteomes" id="UP000016462"/>
    </source>
</evidence>
<comment type="caution">
    <text evidence="9">The sequence shown here is derived from an EMBL/GenBank/DDBJ whole genome shotgun (WGS) entry which is preliminary data.</text>
</comment>
<dbReference type="InterPro" id="IPR020846">
    <property type="entry name" value="MFS_dom"/>
</dbReference>
<dbReference type="AlphaFoldDB" id="U1LLV5"/>
<keyword evidence="3" id="KW-1003">Cell membrane</keyword>
<dbReference type="PROSITE" id="PS50850">
    <property type="entry name" value="MFS"/>
    <property type="match status" value="1"/>
</dbReference>
<dbReference type="Pfam" id="PF05977">
    <property type="entry name" value="MFS_3"/>
    <property type="match status" value="1"/>
</dbReference>
<feature type="transmembrane region" description="Helical" evidence="7">
    <location>
        <begin position="257"/>
        <end position="276"/>
    </location>
</feature>
<sequence>MMFRSLRLFNYRTWFTGALISNIGAWMQSTALSWTVLTVLTNNDATAVGVNMALQFGPQLLLVPVSGLIADKYDRRKVLLVTQSAMGILALILGIVVTAGVVELWHVQLFALAFGIVQSFDNPARQAFVSQIVGQDDIANAVALNSASFHGARLVGPAVAGLLIALVAPGPVFLINAVTFIAMIVALLRLRTDELRPSPRGAKGLGDIVAGFRYVKKRGDLMIVFAMAFILGTFGLNFPIYISTMTSVEYEAQADTFGILSSAMAIGSVAGALLAARAARPRWTLIVGGLGLFVLGCLAAAVSPHIVLFGVALVVAGFTAQLFMTNANSMVQLTSAPEMRGRVMALYGAVFMGGTPIGAPIVGWVADAWGPRAGLLVAAATCLVAFAVGAIWWIRVRRSDRMSRTGTLTLPPPTEQIDIAK</sequence>
<evidence type="ECO:0000259" key="8">
    <source>
        <dbReference type="PROSITE" id="PS50850"/>
    </source>
</evidence>
<feature type="domain" description="Major facilitator superfamily (MFS) profile" evidence="8">
    <location>
        <begin position="1"/>
        <end position="397"/>
    </location>
</feature>
<feature type="transmembrane region" description="Helical" evidence="7">
    <location>
        <begin position="221"/>
        <end position="242"/>
    </location>
</feature>
<dbReference type="InterPro" id="IPR010290">
    <property type="entry name" value="TM_effector"/>
</dbReference>
<dbReference type="EMBL" id="ASHR01000035">
    <property type="protein sequence ID" value="ERG63264.1"/>
    <property type="molecule type" value="Genomic_DNA"/>
</dbReference>
<proteinExistence type="predicted"/>
<evidence type="ECO:0000256" key="6">
    <source>
        <dbReference type="ARBA" id="ARBA00023136"/>
    </source>
</evidence>
<keyword evidence="10" id="KW-1185">Reference proteome</keyword>
<feature type="transmembrane region" description="Helical" evidence="7">
    <location>
        <begin position="307"/>
        <end position="324"/>
    </location>
</feature>
<comment type="subcellular location">
    <subcellularLocation>
        <location evidence="1">Cell membrane</location>
        <topology evidence="1">Multi-pass membrane protein</topology>
    </subcellularLocation>
</comment>
<dbReference type="RefSeq" id="WP_021065109.1">
    <property type="nucleotide sequence ID" value="NZ_ASHR01000035.1"/>
</dbReference>
<organism evidence="9 10">
    <name type="scientific">Agrococcus pavilionensis RW1</name>
    <dbReference type="NCBI Taxonomy" id="1330458"/>
    <lineage>
        <taxon>Bacteria</taxon>
        <taxon>Bacillati</taxon>
        <taxon>Actinomycetota</taxon>
        <taxon>Actinomycetes</taxon>
        <taxon>Micrococcales</taxon>
        <taxon>Microbacteriaceae</taxon>
        <taxon>Agrococcus</taxon>
    </lineage>
</organism>
<protein>
    <recommendedName>
        <fullName evidence="8">Major facilitator superfamily (MFS) profile domain-containing protein</fullName>
    </recommendedName>
</protein>
<dbReference type="GO" id="GO:0005886">
    <property type="term" value="C:plasma membrane"/>
    <property type="evidence" value="ECO:0007669"/>
    <property type="project" value="UniProtKB-SubCell"/>
</dbReference>
<feature type="transmembrane region" description="Helical" evidence="7">
    <location>
        <begin position="49"/>
        <end position="71"/>
    </location>
</feature>
<name>U1LLV5_9MICO</name>